<feature type="repeat" description="WD" evidence="3">
    <location>
        <begin position="581"/>
        <end position="613"/>
    </location>
</feature>
<feature type="region of interest" description="Disordered" evidence="4">
    <location>
        <begin position="842"/>
        <end position="869"/>
    </location>
</feature>
<feature type="region of interest" description="Disordered" evidence="4">
    <location>
        <begin position="1010"/>
        <end position="1063"/>
    </location>
</feature>
<evidence type="ECO:0000256" key="3">
    <source>
        <dbReference type="PROSITE-ProRule" id="PRU00221"/>
    </source>
</evidence>
<feature type="repeat" description="WD" evidence="3">
    <location>
        <begin position="628"/>
        <end position="662"/>
    </location>
</feature>
<evidence type="ECO:0000256" key="2">
    <source>
        <dbReference type="ARBA" id="ARBA00022737"/>
    </source>
</evidence>
<dbReference type="InterPro" id="IPR015943">
    <property type="entry name" value="WD40/YVTN_repeat-like_dom_sf"/>
</dbReference>
<feature type="compositionally biased region" description="Basic residues" evidence="4">
    <location>
        <begin position="1023"/>
        <end position="1034"/>
    </location>
</feature>
<dbReference type="PROSITE" id="PS50294">
    <property type="entry name" value="WD_REPEATS_REGION"/>
    <property type="match status" value="2"/>
</dbReference>
<gene>
    <name evidence="6" type="ORF">TeGR_g7070</name>
</gene>
<accession>A0ABQ6MB81</accession>
<dbReference type="Gene3D" id="2.130.10.10">
    <property type="entry name" value="YVTN repeat-like/Quinoprotein amine dehydrogenase"/>
    <property type="match status" value="3"/>
</dbReference>
<dbReference type="EMBL" id="BRYB01001318">
    <property type="protein sequence ID" value="GMI23108.1"/>
    <property type="molecule type" value="Genomic_DNA"/>
</dbReference>
<evidence type="ECO:0000313" key="6">
    <source>
        <dbReference type="EMBL" id="GMI23108.1"/>
    </source>
</evidence>
<organism evidence="6 7">
    <name type="scientific">Tetraparma gracilis</name>
    <dbReference type="NCBI Taxonomy" id="2962635"/>
    <lineage>
        <taxon>Eukaryota</taxon>
        <taxon>Sar</taxon>
        <taxon>Stramenopiles</taxon>
        <taxon>Ochrophyta</taxon>
        <taxon>Bolidophyceae</taxon>
        <taxon>Parmales</taxon>
        <taxon>Triparmaceae</taxon>
        <taxon>Tetraparma</taxon>
    </lineage>
</organism>
<feature type="compositionally biased region" description="Basic and acidic residues" evidence="4">
    <location>
        <begin position="847"/>
        <end position="859"/>
    </location>
</feature>
<dbReference type="PROSITE" id="PS50222">
    <property type="entry name" value="EF_HAND_2"/>
    <property type="match status" value="1"/>
</dbReference>
<dbReference type="InterPro" id="IPR002048">
    <property type="entry name" value="EF_hand_dom"/>
</dbReference>
<keyword evidence="1 3" id="KW-0853">WD repeat</keyword>
<keyword evidence="7" id="KW-1185">Reference proteome</keyword>
<dbReference type="SMART" id="SM00320">
    <property type="entry name" value="WD40"/>
    <property type="match status" value="10"/>
</dbReference>
<dbReference type="Proteomes" id="UP001165060">
    <property type="component" value="Unassembled WGS sequence"/>
</dbReference>
<dbReference type="PANTHER" id="PTHR44324">
    <property type="entry name" value="WD40 REPEAT DOMAIN 95"/>
    <property type="match status" value="1"/>
</dbReference>
<dbReference type="PANTHER" id="PTHR44324:SF4">
    <property type="entry name" value="WD40 REPEAT DOMAIN 95"/>
    <property type="match status" value="1"/>
</dbReference>
<evidence type="ECO:0000259" key="5">
    <source>
        <dbReference type="PROSITE" id="PS50222"/>
    </source>
</evidence>
<keyword evidence="2" id="KW-0677">Repeat</keyword>
<reference evidence="6 7" key="1">
    <citation type="journal article" date="2023" name="Commun. Biol.">
        <title>Genome analysis of Parmales, the sister group of diatoms, reveals the evolutionary specialization of diatoms from phago-mixotrophs to photoautotrophs.</title>
        <authorList>
            <person name="Ban H."/>
            <person name="Sato S."/>
            <person name="Yoshikawa S."/>
            <person name="Yamada K."/>
            <person name="Nakamura Y."/>
            <person name="Ichinomiya M."/>
            <person name="Sato N."/>
            <person name="Blanc-Mathieu R."/>
            <person name="Endo H."/>
            <person name="Kuwata A."/>
            <person name="Ogata H."/>
        </authorList>
    </citation>
    <scope>NUCLEOTIDE SEQUENCE [LARGE SCALE GENOMIC DNA]</scope>
</reference>
<name>A0ABQ6MB81_9STRA</name>
<dbReference type="InterPro" id="IPR019775">
    <property type="entry name" value="WD40_repeat_CS"/>
</dbReference>
<dbReference type="InterPro" id="IPR018247">
    <property type="entry name" value="EF_Hand_1_Ca_BS"/>
</dbReference>
<dbReference type="Pfam" id="PF00400">
    <property type="entry name" value="WD40"/>
    <property type="match status" value="4"/>
</dbReference>
<proteinExistence type="predicted"/>
<dbReference type="InterPro" id="IPR011047">
    <property type="entry name" value="Quinoprotein_ADH-like_sf"/>
</dbReference>
<feature type="domain" description="EF-hand" evidence="5">
    <location>
        <begin position="78"/>
        <end position="113"/>
    </location>
</feature>
<evidence type="ECO:0000256" key="1">
    <source>
        <dbReference type="ARBA" id="ARBA00022574"/>
    </source>
</evidence>
<dbReference type="SUPFAM" id="SSF50998">
    <property type="entry name" value="Quinoprotein alcohol dehydrogenase-like"/>
    <property type="match status" value="1"/>
</dbReference>
<dbReference type="PROSITE" id="PS50082">
    <property type="entry name" value="WD_REPEATS_2"/>
    <property type="match status" value="3"/>
</dbReference>
<protein>
    <recommendedName>
        <fullName evidence="5">EF-hand domain-containing protein</fullName>
    </recommendedName>
</protein>
<evidence type="ECO:0000256" key="4">
    <source>
        <dbReference type="SAM" id="MobiDB-lite"/>
    </source>
</evidence>
<dbReference type="PROSITE" id="PS00678">
    <property type="entry name" value="WD_REPEATS_1"/>
    <property type="match status" value="2"/>
</dbReference>
<dbReference type="InterPro" id="IPR051242">
    <property type="entry name" value="WD-EF-hand_domain"/>
</dbReference>
<feature type="non-terminal residue" evidence="6">
    <location>
        <position position="1063"/>
    </location>
</feature>
<sequence>MSSIVASTMTKLPADQLALLRGDFNARPAGLTMHQFVSVMLRYSEGARQKVGKMGGKMGGARGKLEVDTGESEQEKVSTVGNLVELFHQIDVNGDDSMDWDEFTGFIINMAMAAAADVHFHDHWRARPDAGGPLTEARARVRDVAHVPALNRALVCCGDRVSVVAPHPTSRTPADKGAGEFGGCTVVGRLFPAHAEPNDAYRGRLLRGEDVLECLQCAYAPALDLLITLTSDLRITFHKLVGSGGGTSESMKPAGRTPTSTQQYTMAWDDSSSRLLTAGVDADVTVWSVTEVKQKGTEVNQSKYKYIATRVGLLRDHADKVQDLLVVEDKELEIDVICTAGLDGKIVVYDRPSLRPLRTLQGHTSGVRSLCYDGLGGLYSAGFEYDIFVWDLDAGTEFPLNKLVKGHFAPIVRIRCPMGDGRLCSMDQTGRFCWWDVRRNVALENHERCIQTFDCDTFICSAFDVTSHTQAGLQFSTNGMSIIAGSKKLHTYDSVDVRPPEAPPAKATFNSVGYNFVTIHEKDLKVFDPDSGRLAREVPGISDTEITNFVFDSKGRKAVISNQGGEIKIFNNSNWSEIASLPKHDAEISCLQYAAEDKCILTGSWDRSIRVYDDYHNDPKSSLLRTVTDAHDSDLTSIDYDHSLGLIVSGSVDGAVKVWDFQFLLLESDCTESLESRSEITSVKFVNPFPLVLAADSDGGISLIPVRPYLGTSRYKSILRFDNRGCGDYTGRQSKSPTREADPNHEANVNAANDAAEEPCAASVMEVLYDFSDGSEIGETGVSSGRHLVITGDEHGWVRIFDISAAIKKAELIVPTDAQMPKCQPSYNPYRRCTRDGLTYRVAPKGDAGEKEEGGRELADGEDPPPLSPEEVAALKAKKRKARQTKPQFETGMLQEALHTRLLKAWPAHVGSFTSIEVISDPPSILTAGVDGTVMLWNMQGGEMGTLTRGRENDGIWKREWDFPINKEAIEADKAANARNVYEAVMEMEKKELAQSTKHAEMVAEMAAIRAKTPTSRGSGRGSPKHHGHGRKSKAAFFPAGSPGKGEEKKDDGFSMIEEGEEA</sequence>
<dbReference type="InterPro" id="IPR001680">
    <property type="entry name" value="WD40_rpt"/>
</dbReference>
<comment type="caution">
    <text evidence="6">The sequence shown here is derived from an EMBL/GenBank/DDBJ whole genome shotgun (WGS) entry which is preliminary data.</text>
</comment>
<dbReference type="PROSITE" id="PS00018">
    <property type="entry name" value="EF_HAND_1"/>
    <property type="match status" value="1"/>
</dbReference>
<feature type="repeat" description="WD" evidence="3">
    <location>
        <begin position="906"/>
        <end position="947"/>
    </location>
</feature>
<evidence type="ECO:0000313" key="7">
    <source>
        <dbReference type="Proteomes" id="UP001165060"/>
    </source>
</evidence>